<accession>A0ABW1UL68</accession>
<dbReference type="PANTHER" id="PTHR44846:SF17">
    <property type="entry name" value="GNTR-FAMILY TRANSCRIPTIONAL REGULATOR"/>
    <property type="match status" value="1"/>
</dbReference>
<protein>
    <submittedName>
        <fullName evidence="5">GntR family transcriptional regulator</fullName>
    </submittedName>
</protein>
<dbReference type="EMBL" id="JBHSSB010000031">
    <property type="protein sequence ID" value="MFC6295868.1"/>
    <property type="molecule type" value="Genomic_DNA"/>
</dbReference>
<dbReference type="Pfam" id="PF00392">
    <property type="entry name" value="GntR"/>
    <property type="match status" value="1"/>
</dbReference>
<dbReference type="RefSeq" id="WP_137607745.1">
    <property type="nucleotide sequence ID" value="NZ_BJDH01000006.1"/>
</dbReference>
<dbReference type="Gene3D" id="1.10.10.10">
    <property type="entry name" value="Winged helix-like DNA-binding domain superfamily/Winged helix DNA-binding domain"/>
    <property type="match status" value="1"/>
</dbReference>
<comment type="caution">
    <text evidence="5">The sequence shown here is derived from an EMBL/GenBank/DDBJ whole genome shotgun (WGS) entry which is preliminary data.</text>
</comment>
<dbReference type="SUPFAM" id="SSF64288">
    <property type="entry name" value="Chorismate lyase-like"/>
    <property type="match status" value="1"/>
</dbReference>
<sequence>MAVNSIPLYLRVENDLRFKIDSGEWTTGDRIPPEKDLEQTYQVSRITIRRALNELVLDGYLERQRAKGTFVKQPSDYNPKDSYTVVTSFTQEMQELGKKPSTIWAKVEKIPATPLFARRLHLNPNDTLLKLSRVRGADNEAITYSVTYIGFRPEYSLNAQDYYGSLYDYLAQFKIRVNEQTEYVEAVDPTPELIQLLEMTHNEPLLKRVREASDFESNYYEYSINYYIGSKYRFYVKY</sequence>
<evidence type="ECO:0000313" key="5">
    <source>
        <dbReference type="EMBL" id="MFC6295868.1"/>
    </source>
</evidence>
<dbReference type="Gene3D" id="3.40.1410.10">
    <property type="entry name" value="Chorismate lyase-like"/>
    <property type="match status" value="1"/>
</dbReference>
<dbReference type="Pfam" id="PF07702">
    <property type="entry name" value="UTRA"/>
    <property type="match status" value="1"/>
</dbReference>
<dbReference type="InterPro" id="IPR050679">
    <property type="entry name" value="Bact_HTH_transcr_reg"/>
</dbReference>
<dbReference type="SUPFAM" id="SSF46785">
    <property type="entry name" value="Winged helix' DNA-binding domain"/>
    <property type="match status" value="1"/>
</dbReference>
<evidence type="ECO:0000256" key="2">
    <source>
        <dbReference type="ARBA" id="ARBA00023125"/>
    </source>
</evidence>
<dbReference type="InterPro" id="IPR000524">
    <property type="entry name" value="Tscrpt_reg_HTH_GntR"/>
</dbReference>
<evidence type="ECO:0000256" key="3">
    <source>
        <dbReference type="ARBA" id="ARBA00023163"/>
    </source>
</evidence>
<dbReference type="SMART" id="SM00866">
    <property type="entry name" value="UTRA"/>
    <property type="match status" value="1"/>
</dbReference>
<dbReference type="InterPro" id="IPR036388">
    <property type="entry name" value="WH-like_DNA-bd_sf"/>
</dbReference>
<dbReference type="SMART" id="SM00345">
    <property type="entry name" value="HTH_GNTR"/>
    <property type="match status" value="1"/>
</dbReference>
<keyword evidence="1" id="KW-0805">Transcription regulation</keyword>
<evidence type="ECO:0000256" key="1">
    <source>
        <dbReference type="ARBA" id="ARBA00023015"/>
    </source>
</evidence>
<dbReference type="CDD" id="cd07377">
    <property type="entry name" value="WHTH_GntR"/>
    <property type="match status" value="1"/>
</dbReference>
<proteinExistence type="predicted"/>
<reference evidence="6" key="1">
    <citation type="journal article" date="2019" name="Int. J. Syst. Evol. Microbiol.">
        <title>The Global Catalogue of Microorganisms (GCM) 10K type strain sequencing project: providing services to taxonomists for standard genome sequencing and annotation.</title>
        <authorList>
            <consortium name="The Broad Institute Genomics Platform"/>
            <consortium name="The Broad Institute Genome Sequencing Center for Infectious Disease"/>
            <person name="Wu L."/>
            <person name="Ma J."/>
        </authorList>
    </citation>
    <scope>NUCLEOTIDE SEQUENCE [LARGE SCALE GENOMIC DNA]</scope>
    <source>
        <strain evidence="6">CCM 8934</strain>
    </source>
</reference>
<dbReference type="PANTHER" id="PTHR44846">
    <property type="entry name" value="MANNOSYL-D-GLYCERATE TRANSPORT/METABOLISM SYSTEM REPRESSOR MNGR-RELATED"/>
    <property type="match status" value="1"/>
</dbReference>
<gene>
    <name evidence="5" type="ORF">ACFQH1_11710</name>
</gene>
<keyword evidence="6" id="KW-1185">Reference proteome</keyword>
<dbReference type="InterPro" id="IPR011663">
    <property type="entry name" value="UTRA"/>
</dbReference>
<dbReference type="PRINTS" id="PR00035">
    <property type="entry name" value="HTHGNTR"/>
</dbReference>
<keyword evidence="3" id="KW-0804">Transcription</keyword>
<evidence type="ECO:0000259" key="4">
    <source>
        <dbReference type="PROSITE" id="PS50949"/>
    </source>
</evidence>
<dbReference type="Proteomes" id="UP001596227">
    <property type="component" value="Unassembled WGS sequence"/>
</dbReference>
<keyword evidence="2" id="KW-0238">DNA-binding</keyword>
<evidence type="ECO:0000313" key="6">
    <source>
        <dbReference type="Proteomes" id="UP001596227"/>
    </source>
</evidence>
<dbReference type="PROSITE" id="PS50949">
    <property type="entry name" value="HTH_GNTR"/>
    <property type="match status" value="1"/>
</dbReference>
<dbReference type="InterPro" id="IPR028978">
    <property type="entry name" value="Chorismate_lyase_/UTRA_dom_sf"/>
</dbReference>
<dbReference type="InterPro" id="IPR036390">
    <property type="entry name" value="WH_DNA-bd_sf"/>
</dbReference>
<feature type="domain" description="HTH gntR-type" evidence="4">
    <location>
        <begin position="6"/>
        <end position="74"/>
    </location>
</feature>
<name>A0ABW1UL68_9LACO</name>
<organism evidence="5 6">
    <name type="scientific">Lactiplantibacillus daoliensis</name>
    <dbReference type="NCBI Taxonomy" id="2559916"/>
    <lineage>
        <taxon>Bacteria</taxon>
        <taxon>Bacillati</taxon>
        <taxon>Bacillota</taxon>
        <taxon>Bacilli</taxon>
        <taxon>Lactobacillales</taxon>
        <taxon>Lactobacillaceae</taxon>
        <taxon>Lactiplantibacillus</taxon>
    </lineage>
</organism>